<reference evidence="3 4" key="1">
    <citation type="journal article" date="2014" name="Genome Biol. Evol.">
        <title>Comparative genomics and transcriptomics analyses reveal divergent lifestyle features of nematode endoparasitic fungus Hirsutella minnesotensis.</title>
        <authorList>
            <person name="Lai Y."/>
            <person name="Liu K."/>
            <person name="Zhang X."/>
            <person name="Zhang X."/>
            <person name="Li K."/>
            <person name="Wang N."/>
            <person name="Shu C."/>
            <person name="Wu Y."/>
            <person name="Wang C."/>
            <person name="Bushley K.E."/>
            <person name="Xiang M."/>
            <person name="Liu X."/>
        </authorList>
    </citation>
    <scope>NUCLEOTIDE SEQUENCE [LARGE SCALE GENOMIC DNA]</scope>
    <source>
        <strain evidence="3 4">3608</strain>
    </source>
</reference>
<feature type="region of interest" description="Disordered" evidence="1">
    <location>
        <begin position="200"/>
        <end position="225"/>
    </location>
</feature>
<dbReference type="Pfam" id="PF10551">
    <property type="entry name" value="MULE"/>
    <property type="match status" value="1"/>
</dbReference>
<evidence type="ECO:0000313" key="4">
    <source>
        <dbReference type="Proteomes" id="UP000054481"/>
    </source>
</evidence>
<organism evidence="3 4">
    <name type="scientific">Hirsutella minnesotensis 3608</name>
    <dbReference type="NCBI Taxonomy" id="1043627"/>
    <lineage>
        <taxon>Eukaryota</taxon>
        <taxon>Fungi</taxon>
        <taxon>Dikarya</taxon>
        <taxon>Ascomycota</taxon>
        <taxon>Pezizomycotina</taxon>
        <taxon>Sordariomycetes</taxon>
        <taxon>Hypocreomycetidae</taxon>
        <taxon>Hypocreales</taxon>
        <taxon>Ophiocordycipitaceae</taxon>
        <taxon>Hirsutella</taxon>
    </lineage>
</organism>
<name>A0A0F7ZRM0_9HYPO</name>
<evidence type="ECO:0000313" key="3">
    <source>
        <dbReference type="EMBL" id="KJZ69848.1"/>
    </source>
</evidence>
<feature type="domain" description="MULE transposase" evidence="2">
    <location>
        <begin position="459"/>
        <end position="555"/>
    </location>
</feature>
<dbReference type="EMBL" id="KQ030672">
    <property type="protein sequence ID" value="KJZ69848.1"/>
    <property type="molecule type" value="Genomic_DNA"/>
</dbReference>
<dbReference type="OrthoDB" id="4922674at2759"/>
<dbReference type="PANTHER" id="PTHR47718">
    <property type="entry name" value="OS01G0519700 PROTEIN"/>
    <property type="match status" value="1"/>
</dbReference>
<sequence length="992" mass="111959">MSNILSTTIPTVADSTSLFHRAIHLSDTGGNDMTVAALPRASDGQAWGRSPHAAFDPELHYGEGDDNALYNLFATWPETYFTSLPKPHGNRGVDEPYWELRQSRIFLDDCFRGRGARRLFTSVVPGPDKLERERSREQATSDDVEQRTRRTVRFRSALDFALEQAKFDSLLALELAQHCPAPAPGRAALGILDLSSLAWPTSPSPPPSRQHEEHEEWDGLSDTGSGSQVASLLMPSLPIPGPAMASVDALQSHVNEFAKENGFGVVRHNGSGSQARKTRYVFQCDRYGEPRTARGAGLRQRRSRKCGCKWKVIAEALEQNDYSWTLRAFTDPQHSQHNHDRSLSLSAHPVHRRLTDSVKATIEATSRRVGIRARDVRGIVQEKHLGTHYTRKDIYNARVLLRRQKLGGLSPTAALIKLFDERGVSYIVKWSVTEPDRLVGLLFTFPYCLRMWKRFPEIVSFDNTYNTNRFKLPLFQVTGQTCLKSVFNAAFGLIDNERREGFQFLTGAVKELSDRHGIPLPDVVITDYDQAMKEALDSQYPDSQQQLCIHHINANVLLNAKRKWKNVKEDGESDEGDSSGSDQTRASLSPRDMEAVLAVERQDDQVIQNNLTAPVAHNYRGVLELWKFVAFAETKDEHEKAWVRLCDEFNDQQAILIYLYKTYLPIRAQWAQCFIKEHRNFGIRVTSGTEASNNNIKSYLLNGMSHLYSLVEAIEAMLSDQERDFIDACSQDEVLTSRTYSGPGSEYLGELRTVMSEPGLKLVAKEHRRALRSTPSRSRPWPTPIGDCNDDCSVSWQLGIPCCHTIYNKLEAGTPLTKWDVHPRWHLREPTSHNPYRRILDPKIAACLRGRPKNATQAVPESMKIRPSRNRAAVDKIGTSRKPARKSAVLGPGKQTGMRQAGCRRQPNLTDFSRIWVLLLDKRHHGPHKSFVVFFISPTRLVSVTRLQATLWLRIKLCGPELAYELDSNRGGCYGSVLNAVVERGSTYQCMH</sequence>
<dbReference type="PANTHER" id="PTHR47718:SF3">
    <property type="entry name" value="PROTEIN FAR1-RELATED SEQUENCE 5-LIKE"/>
    <property type="match status" value="1"/>
</dbReference>
<keyword evidence="4" id="KW-1185">Reference proteome</keyword>
<feature type="region of interest" description="Disordered" evidence="1">
    <location>
        <begin position="852"/>
        <end position="900"/>
    </location>
</feature>
<protein>
    <recommendedName>
        <fullName evidence="2">MULE transposase domain-containing protein</fullName>
    </recommendedName>
</protein>
<dbReference type="AlphaFoldDB" id="A0A0F7ZRM0"/>
<accession>A0A0F7ZRM0</accession>
<feature type="region of interest" description="Disordered" evidence="1">
    <location>
        <begin position="568"/>
        <end position="590"/>
    </location>
</feature>
<proteinExistence type="predicted"/>
<dbReference type="Proteomes" id="UP000054481">
    <property type="component" value="Unassembled WGS sequence"/>
</dbReference>
<dbReference type="InterPro" id="IPR018289">
    <property type="entry name" value="MULE_transposase_dom"/>
</dbReference>
<evidence type="ECO:0000256" key="1">
    <source>
        <dbReference type="SAM" id="MobiDB-lite"/>
    </source>
</evidence>
<evidence type="ECO:0000259" key="2">
    <source>
        <dbReference type="Pfam" id="PF10551"/>
    </source>
</evidence>
<gene>
    <name evidence="3" type="ORF">HIM_10748</name>
</gene>